<feature type="domain" description="Phosphatidic acid phosphatase type 2/haloperoxidase" evidence="3">
    <location>
        <begin position="106"/>
        <end position="214"/>
    </location>
</feature>
<keyword evidence="1" id="KW-0378">Hydrolase</keyword>
<dbReference type="AlphaFoldDB" id="A0AAD1BWZ4"/>
<feature type="chain" id="PRO_5042177463" description="Acid phosphatase" evidence="2">
    <location>
        <begin position="23"/>
        <end position="237"/>
    </location>
</feature>
<keyword evidence="5" id="KW-1185">Reference proteome</keyword>
<dbReference type="EMBL" id="AP014862">
    <property type="protein sequence ID" value="BAU72773.1"/>
    <property type="molecule type" value="Genomic_DNA"/>
</dbReference>
<organism evidence="4 5">
    <name type="scientific">Metapseudomonas furukawaii</name>
    <name type="common">Pseudomonas furukawaii</name>
    <dbReference type="NCBI Taxonomy" id="1149133"/>
    <lineage>
        <taxon>Bacteria</taxon>
        <taxon>Pseudomonadati</taxon>
        <taxon>Pseudomonadota</taxon>
        <taxon>Gammaproteobacteria</taxon>
        <taxon>Pseudomonadales</taxon>
        <taxon>Pseudomonadaceae</taxon>
        <taxon>Metapseudomonas</taxon>
    </lineage>
</organism>
<dbReference type="SUPFAM" id="SSF48317">
    <property type="entry name" value="Acid phosphatase/Vanadium-dependent haloperoxidase"/>
    <property type="match status" value="1"/>
</dbReference>
<comment type="similarity">
    <text evidence="1">Belongs to the class A bacterial acid phosphatase family.</text>
</comment>
<dbReference type="PIRSF" id="PIRSF000897">
    <property type="entry name" value="Acid_Ptase_ClsA"/>
    <property type="match status" value="1"/>
</dbReference>
<dbReference type="CDD" id="cd03397">
    <property type="entry name" value="PAP2_acid_phosphatase"/>
    <property type="match status" value="1"/>
</dbReference>
<evidence type="ECO:0000313" key="5">
    <source>
        <dbReference type="Proteomes" id="UP000218554"/>
    </source>
</evidence>
<name>A0AAD1BWZ4_METFU</name>
<dbReference type="KEGG" id="pfuw:KF707C_10850"/>
<feature type="signal peptide" evidence="2">
    <location>
        <begin position="1"/>
        <end position="22"/>
    </location>
</feature>
<dbReference type="InterPro" id="IPR036938">
    <property type="entry name" value="PAP2/HPO_sf"/>
</dbReference>
<dbReference type="RefSeq" id="WP_003448804.1">
    <property type="nucleotide sequence ID" value="NZ_AJMR01000048.1"/>
</dbReference>
<reference evidence="5" key="1">
    <citation type="submission" date="2015-05" db="EMBL/GenBank/DDBJ databases">
        <title>Draft genome sequencing of a biphenyl-degrading bacterium, Pseudomonas balearica KF707 (=NBRC110670).</title>
        <authorList>
            <person name="Kimura N."/>
            <person name="Hirose J."/>
            <person name="Watanabe T."/>
            <person name="Suenaga H."/>
            <person name="Fujihara H."/>
            <person name="Noguchi M."/>
            <person name="Hashimoto M."/>
            <person name="Shimodaira J."/>
            <person name="Tsuchikane K."/>
            <person name="Hosoyama A."/>
            <person name="Yamazoe A."/>
            <person name="Fujita N."/>
            <person name="Furukawa K."/>
        </authorList>
    </citation>
    <scope>NUCLEOTIDE SEQUENCE [LARGE SCALE GENOMIC DNA]</scope>
    <source>
        <strain evidence="5">DSM 10086 / NBRC 110670 / KF707</strain>
    </source>
</reference>
<evidence type="ECO:0000256" key="1">
    <source>
        <dbReference type="PIRNR" id="PIRNR000897"/>
    </source>
</evidence>
<dbReference type="GO" id="GO:0003993">
    <property type="term" value="F:acid phosphatase activity"/>
    <property type="evidence" value="ECO:0007669"/>
    <property type="project" value="UniProtKB-EC"/>
</dbReference>
<sequence length="237" mass="26331">MLAKSRFLIAASLLALSVGLQAEPATPRPYLPEDALPLAEFLPPPPAQGSPGDVQDLQRVLDAQANRTPEQVEQAKRDDHLTDAAFPFARGIFGPDFTVEKHPHTARMFRRVLKDLVQTLMPAKHYYARPRPYERDDRVQPILPPPQGESYPSGHTMDAYLTATLLAHMVPERRQALFERADAAAHSRVIAGVHYPSDLDGGRVAAAVLAGVLLTRAEIREDFELARQEVRRTLQLP</sequence>
<evidence type="ECO:0000256" key="2">
    <source>
        <dbReference type="SAM" id="SignalP"/>
    </source>
</evidence>
<evidence type="ECO:0000259" key="3">
    <source>
        <dbReference type="SMART" id="SM00014"/>
    </source>
</evidence>
<evidence type="ECO:0000313" key="4">
    <source>
        <dbReference type="EMBL" id="BAU72773.1"/>
    </source>
</evidence>
<gene>
    <name evidence="4" type="ORF">KF707C_10850</name>
</gene>
<accession>A0AAD1BWZ4</accession>
<dbReference type="SMART" id="SM00014">
    <property type="entry name" value="acidPPc"/>
    <property type="match status" value="1"/>
</dbReference>
<keyword evidence="2" id="KW-0732">Signal</keyword>
<dbReference type="EC" id="3.1.3.2" evidence="1"/>
<dbReference type="InterPro" id="IPR001011">
    <property type="entry name" value="Acid_Pase_classA_bac"/>
</dbReference>
<dbReference type="InterPro" id="IPR000326">
    <property type="entry name" value="PAP2/HPO"/>
</dbReference>
<dbReference type="Gene3D" id="1.20.144.10">
    <property type="entry name" value="Phosphatidic acid phosphatase type 2/haloperoxidase"/>
    <property type="match status" value="1"/>
</dbReference>
<dbReference type="Proteomes" id="UP000218554">
    <property type="component" value="Chromosome"/>
</dbReference>
<reference evidence="4 5" key="2">
    <citation type="journal article" date="2017" name="Int. J. Syst. Evol. Microbiol.">
        <title>Pseudomonas furukawaii sp. nov., a polychlorinated biphenyl-degrading bacterium isolated from biphenyl-contaminated soil in Japan.</title>
        <authorList>
            <person name="Kimura N."/>
            <person name="Watanabe T."/>
            <person name="Suenaga H."/>
            <person name="Fujihara H."/>
            <person name="Futagami T."/>
            <person name="Goto M."/>
            <person name="Hanada S."/>
            <person name="Hirose J."/>
        </authorList>
    </citation>
    <scope>NUCLEOTIDE SEQUENCE [LARGE SCALE GENOMIC DNA]</scope>
    <source>
        <strain evidence="5">DSM 10086 / NBRC 110670 / KF707</strain>
    </source>
</reference>
<proteinExistence type="inferred from homology"/>
<protein>
    <recommendedName>
        <fullName evidence="1">Acid phosphatase</fullName>
        <ecNumber evidence="1">3.1.3.2</ecNumber>
    </recommendedName>
</protein>
<comment type="catalytic activity">
    <reaction evidence="1">
        <text>a phosphate monoester + H2O = an alcohol + phosphate</text>
        <dbReference type="Rhea" id="RHEA:15017"/>
        <dbReference type="ChEBI" id="CHEBI:15377"/>
        <dbReference type="ChEBI" id="CHEBI:30879"/>
        <dbReference type="ChEBI" id="CHEBI:43474"/>
        <dbReference type="ChEBI" id="CHEBI:67140"/>
        <dbReference type="EC" id="3.1.3.2"/>
    </reaction>
</comment>
<dbReference type="Pfam" id="PF01569">
    <property type="entry name" value="PAP2"/>
    <property type="match status" value="1"/>
</dbReference>
<dbReference type="GO" id="GO:0030288">
    <property type="term" value="C:outer membrane-bounded periplasmic space"/>
    <property type="evidence" value="ECO:0007669"/>
    <property type="project" value="InterPro"/>
</dbReference>